<dbReference type="GO" id="GO:0005634">
    <property type="term" value="C:nucleus"/>
    <property type="evidence" value="ECO:0007669"/>
    <property type="project" value="TreeGrafter"/>
</dbReference>
<feature type="region of interest" description="Disordered" evidence="2">
    <location>
        <begin position="985"/>
        <end position="1021"/>
    </location>
</feature>
<feature type="compositionally biased region" description="Acidic residues" evidence="2">
    <location>
        <begin position="631"/>
        <end position="644"/>
    </location>
</feature>
<dbReference type="Proteomes" id="UP000030765">
    <property type="component" value="Unassembled WGS sequence"/>
</dbReference>
<feature type="compositionally biased region" description="Polar residues" evidence="2">
    <location>
        <begin position="813"/>
        <end position="847"/>
    </location>
</feature>
<feature type="region of interest" description="Disordered" evidence="2">
    <location>
        <begin position="279"/>
        <end position="414"/>
    </location>
</feature>
<sequence length="1309" mass="140118">MVMSPSRRLSSPGIAAHPMNMHLSSLQLNSQLQLNAQMHQKLTVGLTPNHMSGFFKSPSTSPSSINANMSNSGASASHVSSNSSTASTSNGNDRNDRSTRDNSTPTSSSSMPSVAELSTHPLNRLQSMQPFDFRKLSAAAASLSGFSAAGLPPPRLSPEAAVAQHHFNQQQQHAAAAAAYSQAVTTSAKRRNSQSSLEAQTAASRDHAAAAAAANFMNLSMSGHGLPFSLPPPPPPTSVAMSLANSLNHSAAAMAAAVSGNPLAASFVAQSFPNLLAASTRESRSKSPHPHHKHHSHKGGAQQDHHHKGGSDKGSAGSGESHGGVGGRDGDRESSHHHHHQHERDQRERERENVLNLSRDLAAAAAAAAASRRPMQPGAAMSRPMHLPPSSGSHVKKPSSSPSNGKRQWGAIPPNLGTQYVNPATGKKRVQCNVCFKTFCDKGALKIHFSAVHLREMHKCTVEGCSMMFSSRRSRNRHSANPNPKLHSPHLRRKISPHDGRSAQPHPILLSTAGMPLPNGLNPLHPFGPAFPLMPPGDHLRGHPSLSALEFKANMEASMHRRLAAEHHMHQAHAASAAEKHLRENARASLSPESYRYRSNSPHSDTPDRYMGSGSSSGAPGHLNSSGSRLDDDDGDDEEDDDDERNGIVIDGNDVDDDVEGHQFDMSLSSESEDVKSFGQHEEDDEDAMSERGVEEEPQDFSLTNRRNGPSPSDGDEVTSNNGDSNGEVTRDDVNAFLSINKRKRKSLNPTKCAVAPSSCMSNNEENEESPPSREPQEITAPMEKKIKVNSSEAGGPDQKVRSNTPEERERNSPLTANGNPNLEHQGNKTNSCNLTEGSVVQSSMESGKSEDGHNNVRIKSEPMDDGDGATEATDLSLNLSKKQRSSPDVNANEKLQSKYSIEVRPPSELMENPLPLVRPKQEPSERDRRPDSADSKKSSGEHFDSANSLRRLENLSHDPLNDMIVQRAAVGLLGGPQFPPLSYLMSAAPPSPARSHSASPTPIGQEQEQDESDDNVDYCEEGNCFSDPDVPLDKDNPKKCSACGKLFQNHFAVKTHYQNVHLKLLHKCNIDGCNAAFPSKRSRDRHASNLNLHRKLLSTTADSSETVLSMDKNHQHQQQTQPQFPGAGAFPGSTLPAEFLARLYADSQKFPINLEAAFKNHALQAPGSGAAAYADHFLNGAAAQRGGFPQTAGNPFLFPPLGGLAGFPGLSQFSHLLPHPLNGISSTQFTTGGAAGGGGGRMSASRSDSPISACSPPSTTNIPSPLSIHDRTTPTSSGSFHNPNSSERPRSTMAASALSSRRTPDSVS</sequence>
<feature type="compositionally biased region" description="Polar residues" evidence="2">
    <location>
        <begin position="718"/>
        <end position="728"/>
    </location>
</feature>
<feature type="compositionally biased region" description="Basic and acidic residues" evidence="2">
    <location>
        <begin position="848"/>
        <end position="863"/>
    </location>
</feature>
<dbReference type="EMBL" id="KE525262">
    <property type="protein sequence ID" value="KFB43641.1"/>
    <property type="molecule type" value="Genomic_DNA"/>
</dbReference>
<feature type="compositionally biased region" description="Polar residues" evidence="2">
    <location>
        <begin position="613"/>
        <end position="628"/>
    </location>
</feature>
<feature type="compositionally biased region" description="Low complexity" evidence="2">
    <location>
        <begin position="994"/>
        <end position="1003"/>
    </location>
</feature>
<dbReference type="SMART" id="SM00355">
    <property type="entry name" value="ZnF_C2H2"/>
    <property type="match status" value="4"/>
</dbReference>
<feature type="region of interest" description="Disordered" evidence="2">
    <location>
        <begin position="55"/>
        <end position="116"/>
    </location>
</feature>
<organism evidence="4">
    <name type="scientific">Anopheles sinensis</name>
    <name type="common">Mosquito</name>
    <dbReference type="NCBI Taxonomy" id="74873"/>
    <lineage>
        <taxon>Eukaryota</taxon>
        <taxon>Metazoa</taxon>
        <taxon>Ecdysozoa</taxon>
        <taxon>Arthropoda</taxon>
        <taxon>Hexapoda</taxon>
        <taxon>Insecta</taxon>
        <taxon>Pterygota</taxon>
        <taxon>Neoptera</taxon>
        <taxon>Endopterygota</taxon>
        <taxon>Diptera</taxon>
        <taxon>Nematocera</taxon>
        <taxon>Culicoidea</taxon>
        <taxon>Culicidae</taxon>
        <taxon>Anophelinae</taxon>
        <taxon>Anopheles</taxon>
    </lineage>
</organism>
<evidence type="ECO:0000313" key="6">
    <source>
        <dbReference type="Proteomes" id="UP000030765"/>
    </source>
</evidence>
<feature type="compositionally biased region" description="Basic and acidic residues" evidence="2">
    <location>
        <begin position="342"/>
        <end position="353"/>
    </location>
</feature>
<feature type="compositionally biased region" description="Gly residues" evidence="2">
    <location>
        <begin position="316"/>
        <end position="327"/>
    </location>
</feature>
<feature type="region of interest" description="Disordered" evidence="2">
    <location>
        <begin position="589"/>
        <end position="951"/>
    </location>
</feature>
<feature type="domain" description="C2H2-type" evidence="3">
    <location>
        <begin position="430"/>
        <end position="458"/>
    </location>
</feature>
<feature type="domain" description="C2H2-type" evidence="3">
    <location>
        <begin position="1039"/>
        <end position="1062"/>
    </location>
</feature>
<feature type="compositionally biased region" description="Low complexity" evidence="2">
    <location>
        <begin position="63"/>
        <end position="92"/>
    </location>
</feature>
<dbReference type="GO" id="GO:0006355">
    <property type="term" value="P:regulation of DNA-templated transcription"/>
    <property type="evidence" value="ECO:0007669"/>
    <property type="project" value="TreeGrafter"/>
</dbReference>
<feature type="compositionally biased region" description="Low complexity" evidence="2">
    <location>
        <begin position="101"/>
        <end position="113"/>
    </location>
</feature>
<dbReference type="PROSITE" id="PS00028">
    <property type="entry name" value="ZINC_FINGER_C2H2_1"/>
    <property type="match status" value="2"/>
</dbReference>
<feature type="region of interest" description="Disordered" evidence="2">
    <location>
        <begin position="1229"/>
        <end position="1309"/>
    </location>
</feature>
<proteinExistence type="predicted"/>
<keyword evidence="1" id="KW-0479">Metal-binding</keyword>
<feature type="compositionally biased region" description="Low complexity" evidence="2">
    <location>
        <begin position="388"/>
        <end position="403"/>
    </location>
</feature>
<feature type="compositionally biased region" description="Basic residues" evidence="2">
    <location>
        <begin position="286"/>
        <end position="298"/>
    </location>
</feature>
<dbReference type="OMA" id="YLQRSYM"/>
<feature type="compositionally biased region" description="Polar residues" evidence="2">
    <location>
        <begin position="701"/>
        <end position="711"/>
    </location>
</feature>
<feature type="region of interest" description="Disordered" evidence="2">
    <location>
        <begin position="473"/>
        <end position="503"/>
    </location>
</feature>
<dbReference type="VEuPathDB" id="VectorBase:ASIC011584"/>
<feature type="compositionally biased region" description="Polar residues" evidence="2">
    <location>
        <begin position="1245"/>
        <end position="1265"/>
    </location>
</feature>
<feature type="compositionally biased region" description="Basic and acidic residues" evidence="2">
    <location>
        <begin position="920"/>
        <end position="951"/>
    </location>
</feature>
<reference evidence="5" key="2">
    <citation type="submission" date="2020-05" db="UniProtKB">
        <authorList>
            <consortium name="EnsemblMetazoa"/>
        </authorList>
    </citation>
    <scope>IDENTIFICATION</scope>
</reference>
<dbReference type="EnsemblMetazoa" id="ASIC011584-RA">
    <property type="protein sequence ID" value="ASIC011584-PA"/>
    <property type="gene ID" value="ASIC011584"/>
</dbReference>
<evidence type="ECO:0000256" key="1">
    <source>
        <dbReference type="PROSITE-ProRule" id="PRU00042"/>
    </source>
</evidence>
<keyword evidence="1" id="KW-0862">Zinc</keyword>
<dbReference type="PROSITE" id="PS50157">
    <property type="entry name" value="ZINC_FINGER_C2H2_2"/>
    <property type="match status" value="2"/>
</dbReference>
<dbReference type="EMBL" id="ATLV01019101">
    <property type="status" value="NOT_ANNOTATED_CDS"/>
    <property type="molecule type" value="Genomic_DNA"/>
</dbReference>
<dbReference type="PANTHER" id="PTHR15021">
    <property type="entry name" value="DISCONNECTED-RELATED"/>
    <property type="match status" value="1"/>
</dbReference>
<feature type="compositionally biased region" description="Basic and acidic residues" evidence="2">
    <location>
        <begin position="799"/>
        <end position="812"/>
    </location>
</feature>
<accession>A0A084W097</accession>
<keyword evidence="6" id="KW-1185">Reference proteome</keyword>
<reference evidence="4 6" key="1">
    <citation type="journal article" date="2014" name="BMC Genomics">
        <title>Genome sequence of Anopheles sinensis provides insight into genetics basis of mosquito competence for malaria parasites.</title>
        <authorList>
            <person name="Zhou D."/>
            <person name="Zhang D."/>
            <person name="Ding G."/>
            <person name="Shi L."/>
            <person name="Hou Q."/>
            <person name="Ye Y."/>
            <person name="Xu Y."/>
            <person name="Zhou H."/>
            <person name="Xiong C."/>
            <person name="Li S."/>
            <person name="Yu J."/>
            <person name="Hong S."/>
            <person name="Yu X."/>
            <person name="Zou P."/>
            <person name="Chen C."/>
            <person name="Chang X."/>
            <person name="Wang W."/>
            <person name="Lv Y."/>
            <person name="Sun Y."/>
            <person name="Ma L."/>
            <person name="Shen B."/>
            <person name="Zhu C."/>
        </authorList>
    </citation>
    <scope>NUCLEOTIDE SEQUENCE [LARGE SCALE GENOMIC DNA]</scope>
</reference>
<gene>
    <name evidence="4" type="ORF">ZHAS_00011584</name>
</gene>
<dbReference type="Gene3D" id="3.30.160.60">
    <property type="entry name" value="Classic Zinc Finger"/>
    <property type="match status" value="1"/>
</dbReference>
<evidence type="ECO:0000259" key="3">
    <source>
        <dbReference type="PROSITE" id="PS50157"/>
    </source>
</evidence>
<dbReference type="InterPro" id="IPR013087">
    <property type="entry name" value="Znf_C2H2_type"/>
</dbReference>
<feature type="compositionally biased region" description="Acidic residues" evidence="2">
    <location>
        <begin position="1008"/>
        <end position="1021"/>
    </location>
</feature>
<dbReference type="STRING" id="74873.A0A084W097"/>
<dbReference type="OrthoDB" id="10070972at2759"/>
<protein>
    <submittedName>
        <fullName evidence="4">AGAP001106-PA-like protein</fullName>
    </submittedName>
</protein>
<feature type="compositionally biased region" description="Basic and acidic residues" evidence="2">
    <location>
        <begin position="771"/>
        <end position="787"/>
    </location>
</feature>
<dbReference type="PANTHER" id="PTHR15021:SF0">
    <property type="entry name" value="DISCO-RELATED, ISOFORM A-RELATED"/>
    <property type="match status" value="1"/>
</dbReference>
<dbReference type="InterPro" id="IPR040436">
    <property type="entry name" value="Disconnected-like"/>
</dbReference>
<feature type="compositionally biased region" description="Polar residues" evidence="2">
    <location>
        <begin position="1294"/>
        <end position="1309"/>
    </location>
</feature>
<evidence type="ECO:0000313" key="4">
    <source>
        <dbReference type="EMBL" id="KFB43641.1"/>
    </source>
</evidence>
<name>A0A084W097_ANOSI</name>
<dbReference type="GO" id="GO:0008270">
    <property type="term" value="F:zinc ion binding"/>
    <property type="evidence" value="ECO:0007669"/>
    <property type="project" value="UniProtKB-KW"/>
</dbReference>
<feature type="compositionally biased region" description="Polar residues" evidence="2">
    <location>
        <begin position="874"/>
        <end position="900"/>
    </location>
</feature>
<keyword evidence="1" id="KW-0863">Zinc-finger</keyword>
<feature type="compositionally biased region" description="Polar residues" evidence="2">
    <location>
        <begin position="1274"/>
        <end position="1287"/>
    </location>
</feature>
<dbReference type="VEuPathDB" id="VectorBase:ASIS001899"/>
<evidence type="ECO:0000313" key="5">
    <source>
        <dbReference type="EnsemblMetazoa" id="ASIC011584-PA"/>
    </source>
</evidence>
<evidence type="ECO:0000256" key="2">
    <source>
        <dbReference type="SAM" id="MobiDB-lite"/>
    </source>
</evidence>